<dbReference type="STRING" id="35608.A0A2U1N4A4"/>
<dbReference type="GO" id="GO:0003723">
    <property type="term" value="F:RNA binding"/>
    <property type="evidence" value="ECO:0007669"/>
    <property type="project" value="InterPro"/>
</dbReference>
<keyword evidence="10" id="KW-1185">Reference proteome</keyword>
<sequence length="1031" mass="114094">MTNIYHKTLNQFSKLVRPATTLIPNTQTKPHSNLKHAINNIILSHPIHFHHPPYTKLLHGCIEQNAYNEAQILHKHLYDNGFSSNIHVNTKLVIMYAKFGDMGNARKVFDEMRERNLVTWGALVSGYVKNGYCEEGLRVFVKIGREGVKGNEFTYGSVLSACGSLRWLRCGMGVQGCVVKSGFCGDVFVECALVEMYLRCGKMEDAWCVFDGMVVKDLVSWNSMIGGFASLGFCDDAFVLFRLMLREGKTPDNFTMANVLMASARGKDLSNVTQLHGFVLKLGFESYNSLNGSLINAYSKKGSVRSADQIYRNMTEKDTVSCTALIAGYAREGNNSMDAVNLFIELRQVLMNVDNVILCSMVNICANSALLSLGKQIHALSLKCLAFHDVPMNNALIDMYSKSGEIFDACRVFDEMKAKNVISWTSLIAGYGKHGYGHNAIIVYKKMVNEGYEPNDITFLSLLFSCSHSGLIAEGRECFNNMVSKYNILPQAKHYSCMVDLLARGGEIEEAYHLIQKMHMKPDVSVWGAMLGACSVYGNVSIGEVAAKSLFDLDPRKSVNYVVLTNVYATAGLWDGVRDIRKFMKVKKLRKQSGFSLFESSSGKMEDVWRVFDAMVVKNLVSWNSMIAANSRVLIGMTLDNFTMASVLMASARGYAREGNNSMDAVNLYIELRQALMNVDTVILCSMKKPLHSWSSPSFSAHRRTTLVRSDMASTVAGSTASFSTQSLSTGEPVVSVDWLHANLREPDLKVLDASWYMPDEQRNPLQEYQVAHIPGALFFDVDGISDRTTNLPHMLPSEEAFAAAVSALGIENKDGVVVYDGKGIFSAARVWWMFRVFGHDRVWVLDGGLPRWRASGFDVESSASSDAILKASAASEAIEKVYQGQPVGPVTFQTKYQPDLVWTLEQVKKNTEDQTYQHIDARSKARFDGVAAEPRKGIRSGHVPGSKCIPFPQMLDSSQTLLPADQLQKKLEQEGISLDKPVMASCGTGVTACILALGLHRLGKTNVPVYDGSWTEWGAQEDTPVSTSTS</sequence>
<dbReference type="OrthoDB" id="1859199at2759"/>
<comment type="catalytic activity">
    <reaction evidence="4">
        <text>2-oxo-3-sulfanylpropanoate + [thioredoxin]-dithiol = [thioredoxin]-disulfide + hydrogen sulfide + pyruvate + H(+)</text>
        <dbReference type="Rhea" id="RHEA:21740"/>
        <dbReference type="Rhea" id="RHEA-COMP:10698"/>
        <dbReference type="Rhea" id="RHEA-COMP:10700"/>
        <dbReference type="ChEBI" id="CHEBI:15361"/>
        <dbReference type="ChEBI" id="CHEBI:15378"/>
        <dbReference type="ChEBI" id="CHEBI:29919"/>
        <dbReference type="ChEBI" id="CHEBI:29950"/>
        <dbReference type="ChEBI" id="CHEBI:50058"/>
        <dbReference type="ChEBI" id="CHEBI:57678"/>
        <dbReference type="EC" id="2.8.1.2"/>
    </reaction>
</comment>
<dbReference type="FunFam" id="3.40.250.10:FF:000019">
    <property type="entry name" value="Sulfurtransferase"/>
    <property type="match status" value="1"/>
</dbReference>
<dbReference type="InterPro" id="IPR001307">
    <property type="entry name" value="Thiosulphate_STrfase_CS"/>
</dbReference>
<comment type="function">
    <text evidence="5">Catalyzes the transfer of a sulfur ion from a donor to cyanide or to other thiol compounds. Substrate preference is 3-mercaptopyruvate &gt; thiosulfate. Involved in embryo and seed development.</text>
</comment>
<evidence type="ECO:0000256" key="5">
    <source>
        <dbReference type="ARBA" id="ARBA00054064"/>
    </source>
</evidence>
<feature type="repeat" description="PPR" evidence="6">
    <location>
        <begin position="389"/>
        <end position="419"/>
    </location>
</feature>
<name>A0A2U1N4A4_ARTAN</name>
<dbReference type="FunFam" id="1.25.40.10:FF:000344">
    <property type="entry name" value="Pentatricopeptide repeat-containing protein"/>
    <property type="match status" value="1"/>
</dbReference>
<protein>
    <recommendedName>
        <fullName evidence="7">Sulfurtransferase</fullName>
    </recommendedName>
</protein>
<dbReference type="GO" id="GO:0016784">
    <property type="term" value="F:3-mercaptopyruvate sulfurtransferase activity"/>
    <property type="evidence" value="ECO:0007669"/>
    <property type="project" value="UniProtKB-EC"/>
</dbReference>
<evidence type="ECO:0000256" key="2">
    <source>
        <dbReference type="ARBA" id="ARBA00022737"/>
    </source>
</evidence>
<evidence type="ECO:0000259" key="8">
    <source>
        <dbReference type="PROSITE" id="PS50206"/>
    </source>
</evidence>
<dbReference type="Proteomes" id="UP000245207">
    <property type="component" value="Unassembled WGS sequence"/>
</dbReference>
<dbReference type="InterPro" id="IPR011990">
    <property type="entry name" value="TPR-like_helical_dom_sf"/>
</dbReference>
<evidence type="ECO:0000313" key="9">
    <source>
        <dbReference type="EMBL" id="PWA68335.1"/>
    </source>
</evidence>
<dbReference type="GO" id="GO:0009793">
    <property type="term" value="P:embryo development ending in seed dormancy"/>
    <property type="evidence" value="ECO:0007669"/>
    <property type="project" value="UniProtKB-ARBA"/>
</dbReference>
<feature type="domain" description="Rhodanese" evidence="8">
    <location>
        <begin position="913"/>
        <end position="1027"/>
    </location>
</feature>
<dbReference type="SMART" id="SM00450">
    <property type="entry name" value="RHOD"/>
    <property type="match status" value="2"/>
</dbReference>
<evidence type="ECO:0000256" key="6">
    <source>
        <dbReference type="PROSITE-ProRule" id="PRU00708"/>
    </source>
</evidence>
<dbReference type="PROSITE" id="PS00380">
    <property type="entry name" value="RHODANESE_1"/>
    <property type="match status" value="1"/>
</dbReference>
<feature type="repeat" description="PPR" evidence="6">
    <location>
        <begin position="116"/>
        <end position="150"/>
    </location>
</feature>
<proteinExistence type="predicted"/>
<dbReference type="InterPro" id="IPR046848">
    <property type="entry name" value="E_motif"/>
</dbReference>
<dbReference type="SUPFAM" id="SSF52821">
    <property type="entry name" value="Rhodanese/Cell cycle control phosphatase"/>
    <property type="match status" value="2"/>
</dbReference>
<dbReference type="GO" id="GO:0009451">
    <property type="term" value="P:RNA modification"/>
    <property type="evidence" value="ECO:0007669"/>
    <property type="project" value="InterPro"/>
</dbReference>
<dbReference type="PROSITE" id="PS00683">
    <property type="entry name" value="RHODANESE_2"/>
    <property type="match status" value="1"/>
</dbReference>
<dbReference type="NCBIfam" id="TIGR00756">
    <property type="entry name" value="PPR"/>
    <property type="match status" value="4"/>
</dbReference>
<dbReference type="GO" id="GO:0004792">
    <property type="term" value="F:thiosulfate-cyanide sulfurtransferase activity"/>
    <property type="evidence" value="ECO:0007669"/>
    <property type="project" value="UniProtKB-EC"/>
</dbReference>
<evidence type="ECO:0000313" key="10">
    <source>
        <dbReference type="Proteomes" id="UP000245207"/>
    </source>
</evidence>
<evidence type="ECO:0000256" key="3">
    <source>
        <dbReference type="ARBA" id="ARBA00047549"/>
    </source>
</evidence>
<dbReference type="PANTHER" id="PTHR47926">
    <property type="entry name" value="PENTATRICOPEPTIDE REPEAT-CONTAINING PROTEIN"/>
    <property type="match status" value="1"/>
</dbReference>
<keyword evidence="1 7" id="KW-0808">Transferase</keyword>
<dbReference type="PROSITE" id="PS51375">
    <property type="entry name" value="PPR"/>
    <property type="match status" value="4"/>
</dbReference>
<dbReference type="InterPro" id="IPR001763">
    <property type="entry name" value="Rhodanese-like_dom"/>
</dbReference>
<dbReference type="CDD" id="cd01449">
    <property type="entry name" value="TST_Repeat_2"/>
    <property type="match status" value="1"/>
</dbReference>
<reference evidence="9 10" key="1">
    <citation type="journal article" date="2018" name="Mol. Plant">
        <title>The genome of Artemisia annua provides insight into the evolution of Asteraceae family and artemisinin biosynthesis.</title>
        <authorList>
            <person name="Shen Q."/>
            <person name="Zhang L."/>
            <person name="Liao Z."/>
            <person name="Wang S."/>
            <person name="Yan T."/>
            <person name="Shi P."/>
            <person name="Liu M."/>
            <person name="Fu X."/>
            <person name="Pan Q."/>
            <person name="Wang Y."/>
            <person name="Lv Z."/>
            <person name="Lu X."/>
            <person name="Zhang F."/>
            <person name="Jiang W."/>
            <person name="Ma Y."/>
            <person name="Chen M."/>
            <person name="Hao X."/>
            <person name="Li L."/>
            <person name="Tang Y."/>
            <person name="Lv G."/>
            <person name="Zhou Y."/>
            <person name="Sun X."/>
            <person name="Brodelius P.E."/>
            <person name="Rose J.K.C."/>
            <person name="Tang K."/>
        </authorList>
    </citation>
    <scope>NUCLEOTIDE SEQUENCE [LARGE SCALE GENOMIC DNA]</scope>
    <source>
        <strain evidence="10">cv. Huhao1</strain>
        <tissue evidence="9">Leaf</tissue>
    </source>
</reference>
<comment type="catalytic activity">
    <reaction evidence="3">
        <text>thiosulfate + hydrogen cyanide = thiocyanate + sulfite + 2 H(+)</text>
        <dbReference type="Rhea" id="RHEA:16881"/>
        <dbReference type="ChEBI" id="CHEBI:15378"/>
        <dbReference type="ChEBI" id="CHEBI:17359"/>
        <dbReference type="ChEBI" id="CHEBI:18022"/>
        <dbReference type="ChEBI" id="CHEBI:18407"/>
        <dbReference type="ChEBI" id="CHEBI:33542"/>
        <dbReference type="EC" id="2.8.1.1"/>
    </reaction>
</comment>
<dbReference type="Pfam" id="PF13041">
    <property type="entry name" value="PPR_2"/>
    <property type="match status" value="2"/>
</dbReference>
<dbReference type="InterPro" id="IPR002885">
    <property type="entry name" value="PPR_rpt"/>
</dbReference>
<evidence type="ECO:0000256" key="1">
    <source>
        <dbReference type="ARBA" id="ARBA00022679"/>
    </source>
</evidence>
<keyword evidence="2" id="KW-0677">Repeat</keyword>
<evidence type="ECO:0000256" key="4">
    <source>
        <dbReference type="ARBA" id="ARBA00050501"/>
    </source>
</evidence>
<dbReference type="CDD" id="cd01448">
    <property type="entry name" value="TST_Repeat_1"/>
    <property type="match status" value="1"/>
</dbReference>
<evidence type="ECO:0000256" key="7">
    <source>
        <dbReference type="RuleBase" id="RU000507"/>
    </source>
</evidence>
<dbReference type="NCBIfam" id="NF008557">
    <property type="entry name" value="PRK11493.1"/>
    <property type="match status" value="1"/>
</dbReference>
<dbReference type="AlphaFoldDB" id="A0A2U1N4A4"/>
<dbReference type="FunFam" id="1.25.40.10:FF:000090">
    <property type="entry name" value="Pentatricopeptide repeat-containing protein, chloroplastic"/>
    <property type="match status" value="1"/>
</dbReference>
<organism evidence="9 10">
    <name type="scientific">Artemisia annua</name>
    <name type="common">Sweet wormwood</name>
    <dbReference type="NCBI Taxonomy" id="35608"/>
    <lineage>
        <taxon>Eukaryota</taxon>
        <taxon>Viridiplantae</taxon>
        <taxon>Streptophyta</taxon>
        <taxon>Embryophyta</taxon>
        <taxon>Tracheophyta</taxon>
        <taxon>Spermatophyta</taxon>
        <taxon>Magnoliopsida</taxon>
        <taxon>eudicotyledons</taxon>
        <taxon>Gunneridae</taxon>
        <taxon>Pentapetalae</taxon>
        <taxon>asterids</taxon>
        <taxon>campanulids</taxon>
        <taxon>Asterales</taxon>
        <taxon>Asteraceae</taxon>
        <taxon>Asteroideae</taxon>
        <taxon>Anthemideae</taxon>
        <taxon>Artemisiinae</taxon>
        <taxon>Artemisia</taxon>
    </lineage>
</organism>
<dbReference type="InterPro" id="IPR046960">
    <property type="entry name" value="PPR_At4g14850-like_plant"/>
</dbReference>
<comment type="caution">
    <text evidence="9">The sequence shown here is derived from an EMBL/GenBank/DDBJ whole genome shotgun (WGS) entry which is preliminary data.</text>
</comment>
<dbReference type="Pfam" id="PF20431">
    <property type="entry name" value="E_motif"/>
    <property type="match status" value="1"/>
</dbReference>
<dbReference type="Gene3D" id="1.25.40.10">
    <property type="entry name" value="Tetratricopeptide repeat domain"/>
    <property type="match status" value="5"/>
</dbReference>
<dbReference type="FunFam" id="3.40.250.10:FF:000001">
    <property type="entry name" value="Sulfurtransferase"/>
    <property type="match status" value="1"/>
</dbReference>
<feature type="repeat" description="PPR" evidence="6">
    <location>
        <begin position="420"/>
        <end position="454"/>
    </location>
</feature>
<feature type="domain" description="Rhodanese" evidence="8">
    <location>
        <begin position="745"/>
        <end position="862"/>
    </location>
</feature>
<dbReference type="Pfam" id="PF01535">
    <property type="entry name" value="PPR"/>
    <property type="match status" value="4"/>
</dbReference>
<feature type="repeat" description="PPR" evidence="6">
    <location>
        <begin position="217"/>
        <end position="251"/>
    </location>
</feature>
<dbReference type="FunFam" id="1.25.40.10:FF:000425">
    <property type="entry name" value="Pentatricopeptide repeat-containing protein At3g26540"/>
    <property type="match status" value="1"/>
</dbReference>
<dbReference type="GO" id="GO:0005737">
    <property type="term" value="C:cytoplasm"/>
    <property type="evidence" value="ECO:0007669"/>
    <property type="project" value="UniProtKB-ARBA"/>
</dbReference>
<dbReference type="EMBL" id="PKPP01003657">
    <property type="protein sequence ID" value="PWA68335.1"/>
    <property type="molecule type" value="Genomic_DNA"/>
</dbReference>
<dbReference type="InterPro" id="IPR036873">
    <property type="entry name" value="Rhodanese-like_dom_sf"/>
</dbReference>
<dbReference type="Gene3D" id="3.40.250.10">
    <property type="entry name" value="Rhodanese-like domain"/>
    <property type="match status" value="2"/>
</dbReference>
<dbReference type="PROSITE" id="PS50206">
    <property type="entry name" value="RHODANESE_3"/>
    <property type="match status" value="2"/>
</dbReference>
<dbReference type="PANTHER" id="PTHR47926:SF417">
    <property type="entry name" value="PENTACOTRIPEPTIDE-REPEAT REGION OF PRORP DOMAIN-CONTAINING PROTEIN"/>
    <property type="match status" value="1"/>
</dbReference>
<accession>A0A2U1N4A4</accession>
<dbReference type="Pfam" id="PF00581">
    <property type="entry name" value="Rhodanese"/>
    <property type="match status" value="2"/>
</dbReference>
<gene>
    <name evidence="9" type="ORF">CTI12_AA309840</name>
</gene>